<keyword evidence="2" id="KW-0472">Membrane</keyword>
<organism evidence="3 4">
    <name type="scientific">Gracilibacillus salinarum</name>
    <dbReference type="NCBI Taxonomy" id="2932255"/>
    <lineage>
        <taxon>Bacteria</taxon>
        <taxon>Bacillati</taxon>
        <taxon>Bacillota</taxon>
        <taxon>Bacilli</taxon>
        <taxon>Bacillales</taxon>
        <taxon>Bacillaceae</taxon>
        <taxon>Gracilibacillus</taxon>
    </lineage>
</organism>
<name>A0ABY4GLK1_9BACI</name>
<evidence type="ECO:0000256" key="2">
    <source>
        <dbReference type="SAM" id="Phobius"/>
    </source>
</evidence>
<reference evidence="3 4" key="1">
    <citation type="submission" date="2022-04" db="EMBL/GenBank/DDBJ databases">
        <title>Gracilibacillus sp. isolated from saltern.</title>
        <authorList>
            <person name="Won M."/>
            <person name="Lee C.-M."/>
            <person name="Woen H.-Y."/>
            <person name="Kwon S.-W."/>
        </authorList>
    </citation>
    <scope>NUCLEOTIDE SEQUENCE [LARGE SCALE GENOMIC DNA]</scope>
    <source>
        <strain evidence="3 4">SSPM10-3</strain>
    </source>
</reference>
<keyword evidence="2" id="KW-0812">Transmembrane</keyword>
<gene>
    <name evidence="3" type="ORF">MUN87_20960</name>
</gene>
<evidence type="ECO:0000313" key="4">
    <source>
        <dbReference type="Proteomes" id="UP000831537"/>
    </source>
</evidence>
<protein>
    <submittedName>
        <fullName evidence="3">Uncharacterized protein</fullName>
    </submittedName>
</protein>
<proteinExistence type="predicted"/>
<evidence type="ECO:0000256" key="1">
    <source>
        <dbReference type="SAM" id="MobiDB-lite"/>
    </source>
</evidence>
<sequence length="131" mass="15162">MSCVVEGRILRKVHDSFAIYITIAVSITLLIGIGWFVLSYYQGKTVFNQNAIKEYPYHLHETKLISSSSQISVTEMNTDRIEESEEEEELESEEPSEDAEELDQEEIEQENSYYNNSYSTDESIRQDVYGN</sequence>
<feature type="compositionally biased region" description="Acidic residues" evidence="1">
    <location>
        <begin position="82"/>
        <end position="109"/>
    </location>
</feature>
<keyword evidence="2" id="KW-1133">Transmembrane helix</keyword>
<feature type="transmembrane region" description="Helical" evidence="2">
    <location>
        <begin position="17"/>
        <end position="38"/>
    </location>
</feature>
<dbReference type="EMBL" id="CP095071">
    <property type="protein sequence ID" value="UOQ85083.1"/>
    <property type="molecule type" value="Genomic_DNA"/>
</dbReference>
<dbReference type="RefSeq" id="WP_244743780.1">
    <property type="nucleotide sequence ID" value="NZ_CP095071.1"/>
</dbReference>
<keyword evidence="4" id="KW-1185">Reference proteome</keyword>
<feature type="compositionally biased region" description="Polar residues" evidence="1">
    <location>
        <begin position="111"/>
        <end position="121"/>
    </location>
</feature>
<evidence type="ECO:0000313" key="3">
    <source>
        <dbReference type="EMBL" id="UOQ85083.1"/>
    </source>
</evidence>
<feature type="region of interest" description="Disordered" evidence="1">
    <location>
        <begin position="70"/>
        <end position="131"/>
    </location>
</feature>
<accession>A0ABY4GLK1</accession>
<dbReference type="Proteomes" id="UP000831537">
    <property type="component" value="Chromosome"/>
</dbReference>